<accession>A0A0H3FZT8</accession>
<sequence precursor="true">MFLFFAIILSASGAVMFYLLSRNQQLLPKALDKQPFMLVACSLEFMAFLMLWEEKSLTSALLTLVLLLMIEWSFLPLLIALFPKNRCKP</sequence>
<dbReference type="RefSeq" id="WP_011241380.1">
    <property type="nucleotide sequence ID" value="NC_017262.1"/>
</dbReference>
<dbReference type="KEGG" id="zmm:Zmob_1509"/>
<protein>
    <submittedName>
        <fullName evidence="2">Uncharacterized protein</fullName>
    </submittedName>
</protein>
<gene>
    <name evidence="2" type="ordered locus">Zmob_1509</name>
</gene>
<dbReference type="EMBL" id="CP002850">
    <property type="protein sequence ID" value="AEH63325.1"/>
    <property type="molecule type" value="Genomic_DNA"/>
</dbReference>
<feature type="transmembrane region" description="Helical" evidence="1">
    <location>
        <begin position="60"/>
        <end position="82"/>
    </location>
</feature>
<dbReference type="GeneID" id="79905040"/>
<evidence type="ECO:0000313" key="3">
    <source>
        <dbReference type="Proteomes" id="UP000001494"/>
    </source>
</evidence>
<reference evidence="2 3" key="1">
    <citation type="journal article" date="2011" name="J. Bacteriol.">
        <title>Genome sequence of the ethanol-producing Zymomonas mobilis subsp. mobilis lectotype strain ATCC 10988.</title>
        <authorList>
            <person name="Pappas K.M."/>
            <person name="Kouvelis V.N."/>
            <person name="Saunders E."/>
            <person name="Brettin T.S."/>
            <person name="Bruce D."/>
            <person name="Detter C."/>
            <person name="Balakireva M."/>
            <person name="Han C.S."/>
            <person name="Savvakis G."/>
            <person name="Kyrpides N.C."/>
            <person name="Typas M.A."/>
        </authorList>
    </citation>
    <scope>NUCLEOTIDE SEQUENCE [LARGE SCALE GENOMIC DNA]</scope>
    <source>
        <strain evidence="3">ATCC 10988 / DSM 424 / CCUG 17860 / LMG 404 / NCIMB 8938 / NRRL B-806 / ZM1</strain>
    </source>
</reference>
<proteinExistence type="predicted"/>
<dbReference type="HOGENOM" id="CLU_2453994_0_0_5"/>
<evidence type="ECO:0000256" key="1">
    <source>
        <dbReference type="SAM" id="Phobius"/>
    </source>
</evidence>
<dbReference type="Proteomes" id="UP000001494">
    <property type="component" value="Chromosome"/>
</dbReference>
<keyword evidence="1" id="KW-1133">Transmembrane helix</keyword>
<organism evidence="2 3">
    <name type="scientific">Zymomonas mobilis subsp. mobilis (strain ATCC 10988 / DSM 424 / LMG 404 / NCIMB 8938 / NRRL B-806 / ZM1)</name>
    <dbReference type="NCBI Taxonomy" id="555217"/>
    <lineage>
        <taxon>Bacteria</taxon>
        <taxon>Pseudomonadati</taxon>
        <taxon>Pseudomonadota</taxon>
        <taxon>Alphaproteobacteria</taxon>
        <taxon>Sphingomonadales</taxon>
        <taxon>Zymomonadaceae</taxon>
        <taxon>Zymomonas</taxon>
    </lineage>
</organism>
<feature type="transmembrane region" description="Helical" evidence="1">
    <location>
        <begin position="37"/>
        <end position="53"/>
    </location>
</feature>
<dbReference type="OrthoDB" id="9982393at2"/>
<name>A0A0H3FZT8_ZYMMA</name>
<dbReference type="AlphaFoldDB" id="A0A0H3FZT8"/>
<keyword evidence="1" id="KW-0472">Membrane</keyword>
<evidence type="ECO:0000313" key="2">
    <source>
        <dbReference type="EMBL" id="AEH63325.1"/>
    </source>
</evidence>
<keyword evidence="1" id="KW-0812">Transmembrane</keyword>